<accession>A0A383BXG4</accession>
<evidence type="ECO:0000313" key="1">
    <source>
        <dbReference type="EMBL" id="SVE24510.1"/>
    </source>
</evidence>
<reference evidence="1" key="1">
    <citation type="submission" date="2018-05" db="EMBL/GenBank/DDBJ databases">
        <authorList>
            <person name="Lanie J.A."/>
            <person name="Ng W.-L."/>
            <person name="Kazmierczak K.M."/>
            <person name="Andrzejewski T.M."/>
            <person name="Davidsen T.M."/>
            <person name="Wayne K.J."/>
            <person name="Tettelin H."/>
            <person name="Glass J.I."/>
            <person name="Rusch D."/>
            <person name="Podicherti R."/>
            <person name="Tsui H.-C.T."/>
            <person name="Winkler M.E."/>
        </authorList>
    </citation>
    <scope>NUCLEOTIDE SEQUENCE</scope>
</reference>
<feature type="non-terminal residue" evidence="1">
    <location>
        <position position="1"/>
    </location>
</feature>
<dbReference type="AlphaFoldDB" id="A0A383BXG4"/>
<gene>
    <name evidence="1" type="ORF">METZ01_LOCUS477364</name>
</gene>
<protein>
    <submittedName>
        <fullName evidence="1">Uncharacterized protein</fullName>
    </submittedName>
</protein>
<proteinExistence type="predicted"/>
<name>A0A383BXG4_9ZZZZ</name>
<sequence>FRDMAYIRFLDAAGKRTGTRNVESFEKGLSEAISEQEVRREGDVLFDAKSTTVTVRDRRKLSTDERKFEWVADPELDEAILIVVRQSFGIEKEDISIAASRLLGFDRTSEPMRVRTDARVDMLLAFGRLVEREEQIQIPV</sequence>
<organism evidence="1">
    <name type="scientific">marine metagenome</name>
    <dbReference type="NCBI Taxonomy" id="408172"/>
    <lineage>
        <taxon>unclassified sequences</taxon>
        <taxon>metagenomes</taxon>
        <taxon>ecological metagenomes</taxon>
    </lineage>
</organism>
<dbReference type="EMBL" id="UINC01203996">
    <property type="protein sequence ID" value="SVE24510.1"/>
    <property type="molecule type" value="Genomic_DNA"/>
</dbReference>